<proteinExistence type="predicted"/>
<dbReference type="EMBL" id="CM039434">
    <property type="protein sequence ID" value="KAI4323150.1"/>
    <property type="molecule type" value="Genomic_DNA"/>
</dbReference>
<keyword evidence="2" id="KW-1185">Reference proteome</keyword>
<evidence type="ECO:0000313" key="1">
    <source>
        <dbReference type="EMBL" id="KAI4323150.1"/>
    </source>
</evidence>
<evidence type="ECO:0000313" key="2">
    <source>
        <dbReference type="Proteomes" id="UP000828941"/>
    </source>
</evidence>
<dbReference type="Proteomes" id="UP000828941">
    <property type="component" value="Chromosome 9"/>
</dbReference>
<comment type="caution">
    <text evidence="1">The sequence shown here is derived from an EMBL/GenBank/DDBJ whole genome shotgun (WGS) entry which is preliminary data.</text>
</comment>
<name>A0ACB9MJK4_BAUVA</name>
<protein>
    <submittedName>
        <fullName evidence="1">Uncharacterized protein</fullName>
    </submittedName>
</protein>
<organism evidence="1 2">
    <name type="scientific">Bauhinia variegata</name>
    <name type="common">Purple orchid tree</name>
    <name type="synonym">Phanera variegata</name>
    <dbReference type="NCBI Taxonomy" id="167791"/>
    <lineage>
        <taxon>Eukaryota</taxon>
        <taxon>Viridiplantae</taxon>
        <taxon>Streptophyta</taxon>
        <taxon>Embryophyta</taxon>
        <taxon>Tracheophyta</taxon>
        <taxon>Spermatophyta</taxon>
        <taxon>Magnoliopsida</taxon>
        <taxon>eudicotyledons</taxon>
        <taxon>Gunneridae</taxon>
        <taxon>Pentapetalae</taxon>
        <taxon>rosids</taxon>
        <taxon>fabids</taxon>
        <taxon>Fabales</taxon>
        <taxon>Fabaceae</taxon>
        <taxon>Cercidoideae</taxon>
        <taxon>Cercideae</taxon>
        <taxon>Bauhiniinae</taxon>
        <taxon>Bauhinia</taxon>
    </lineage>
</organism>
<gene>
    <name evidence="1" type="ORF">L6164_022779</name>
</gene>
<accession>A0ACB9MJK4</accession>
<sequence>MEMMLTNLLGQLKSLNQKPLPHSLFLTDYVLSLSTPDPSSHREPLLPDTAIAGKPLQFQLAASHSPSLSRLISLSGASFSPPLYSRPLYIVQILIPSTHCGIE</sequence>
<reference evidence="1 2" key="1">
    <citation type="journal article" date="2022" name="DNA Res.">
        <title>Chromosomal-level genome assembly of the orchid tree Bauhinia variegata (Leguminosae; Cercidoideae) supports the allotetraploid origin hypothesis of Bauhinia.</title>
        <authorList>
            <person name="Zhong Y."/>
            <person name="Chen Y."/>
            <person name="Zheng D."/>
            <person name="Pang J."/>
            <person name="Liu Y."/>
            <person name="Luo S."/>
            <person name="Meng S."/>
            <person name="Qian L."/>
            <person name="Wei D."/>
            <person name="Dai S."/>
            <person name="Zhou R."/>
        </authorList>
    </citation>
    <scope>NUCLEOTIDE SEQUENCE [LARGE SCALE GENOMIC DNA]</scope>
    <source>
        <strain evidence="1">BV-YZ2020</strain>
    </source>
</reference>